<sequence>MLSLFLLSVATLAVFDVSADQILILGKSESTLWHETRSTYPFSTAGMANLALDSLGLRSGRISSHPAVPSPVQADIFTNSQSYAIILLDETSSSSLNTIHAALSEDQMFNQLYPAQPANVKIPLTVAQKFGSKYLSSTYCAGSIALCASISAETPQVKAEVVQEVLKANSFLSSNDEHDLAFTRELAQLKQLTTNFVQMEGNKLLLVGLTGLQGDKEKAAHEAISNAVLEFLAEMMKFEHVAAAQIMTGSLPTGVEQIAALSRRTRNRKLATKQTTDEETEDAESGNDSEGSDGDDNEEEEIAAASGSMLDDGSNSTSTINSTSQGALLMSDIAEYQIILWTSVLLGATLLMAIMAMVNMNAGRDSLLYANFIADVNGRKTN</sequence>
<dbReference type="AlphaFoldDB" id="A0A0P1AX12"/>
<dbReference type="OrthoDB" id="158685at2759"/>
<feature type="signal peptide" evidence="3">
    <location>
        <begin position="1"/>
        <end position="19"/>
    </location>
</feature>
<protein>
    <submittedName>
        <fullName evidence="4">RxLR-like protein</fullName>
    </submittedName>
</protein>
<feature type="chain" id="PRO_5006059005" evidence="3">
    <location>
        <begin position="20"/>
        <end position="382"/>
    </location>
</feature>
<evidence type="ECO:0000256" key="1">
    <source>
        <dbReference type="SAM" id="MobiDB-lite"/>
    </source>
</evidence>
<keyword evidence="5" id="KW-1185">Reference proteome</keyword>
<dbReference type="GO" id="GO:0038023">
    <property type="term" value="F:signaling receptor activity"/>
    <property type="evidence" value="ECO:0007669"/>
    <property type="project" value="InterPro"/>
</dbReference>
<name>A0A0P1AX12_PLAHL</name>
<dbReference type="EMBL" id="CCYD01001864">
    <property type="protein sequence ID" value="CEG45949.1"/>
    <property type="molecule type" value="Genomic_DNA"/>
</dbReference>
<evidence type="ECO:0000256" key="3">
    <source>
        <dbReference type="SAM" id="SignalP"/>
    </source>
</evidence>
<organism evidence="4 5">
    <name type="scientific">Plasmopara halstedii</name>
    <name type="common">Downy mildew of sunflower</name>
    <dbReference type="NCBI Taxonomy" id="4781"/>
    <lineage>
        <taxon>Eukaryota</taxon>
        <taxon>Sar</taxon>
        <taxon>Stramenopiles</taxon>
        <taxon>Oomycota</taxon>
        <taxon>Peronosporomycetes</taxon>
        <taxon>Peronosporales</taxon>
        <taxon>Peronosporaceae</taxon>
        <taxon>Plasmopara</taxon>
    </lineage>
</organism>
<feature type="compositionally biased region" description="Acidic residues" evidence="1">
    <location>
        <begin position="277"/>
        <end position="299"/>
    </location>
</feature>
<dbReference type="GO" id="GO:0009897">
    <property type="term" value="C:external side of plasma membrane"/>
    <property type="evidence" value="ECO:0007669"/>
    <property type="project" value="TreeGrafter"/>
</dbReference>
<reference evidence="5" key="1">
    <citation type="submission" date="2014-09" db="EMBL/GenBank/DDBJ databases">
        <authorList>
            <person name="Sharma Rahul"/>
            <person name="Thines Marco"/>
        </authorList>
    </citation>
    <scope>NUCLEOTIDE SEQUENCE [LARGE SCALE GENOMIC DNA]</scope>
</reference>
<dbReference type="OMA" id="EYQIILW"/>
<feature type="transmembrane region" description="Helical" evidence="2">
    <location>
        <begin position="338"/>
        <end position="358"/>
    </location>
</feature>
<dbReference type="PANTHER" id="PTHR13351">
    <property type="entry name" value="RENIN RECEPTOR"/>
    <property type="match status" value="1"/>
</dbReference>
<evidence type="ECO:0000313" key="4">
    <source>
        <dbReference type="EMBL" id="CEG45949.1"/>
    </source>
</evidence>
<accession>A0A0P1AX12</accession>
<dbReference type="RefSeq" id="XP_024582318.1">
    <property type="nucleotide sequence ID" value="XM_024716750.1"/>
</dbReference>
<keyword evidence="3" id="KW-0732">Signal</keyword>
<feature type="region of interest" description="Disordered" evidence="1">
    <location>
        <begin position="266"/>
        <end position="299"/>
    </location>
</feature>
<keyword evidence="2" id="KW-0812">Transmembrane</keyword>
<evidence type="ECO:0000256" key="2">
    <source>
        <dbReference type="SAM" id="Phobius"/>
    </source>
</evidence>
<dbReference type="GeneID" id="36397336"/>
<keyword evidence="2" id="KW-0472">Membrane</keyword>
<dbReference type="Proteomes" id="UP000054928">
    <property type="component" value="Unassembled WGS sequence"/>
</dbReference>
<dbReference type="InterPro" id="IPR012493">
    <property type="entry name" value="Renin_rcpt"/>
</dbReference>
<keyword evidence="2" id="KW-1133">Transmembrane helix</keyword>
<proteinExistence type="predicted"/>
<dbReference type="PANTHER" id="PTHR13351:SF1">
    <property type="entry name" value="RENIN RECEPTOR"/>
    <property type="match status" value="1"/>
</dbReference>
<evidence type="ECO:0000313" key="5">
    <source>
        <dbReference type="Proteomes" id="UP000054928"/>
    </source>
</evidence>